<keyword evidence="3" id="KW-1185">Reference proteome</keyword>
<feature type="compositionally biased region" description="Acidic residues" evidence="1">
    <location>
        <begin position="45"/>
        <end position="70"/>
    </location>
</feature>
<dbReference type="AlphaFoldDB" id="A0A653DPE9"/>
<proteinExistence type="predicted"/>
<gene>
    <name evidence="2" type="ORF">CALMAC_LOCUS19301</name>
</gene>
<evidence type="ECO:0000256" key="1">
    <source>
        <dbReference type="SAM" id="MobiDB-lite"/>
    </source>
</evidence>
<name>A0A653DPE9_CALMS</name>
<dbReference type="Proteomes" id="UP000410492">
    <property type="component" value="Unassembled WGS sequence"/>
</dbReference>
<feature type="compositionally biased region" description="Low complexity" evidence="1">
    <location>
        <begin position="179"/>
        <end position="248"/>
    </location>
</feature>
<accession>A0A653DPE9</accession>
<feature type="compositionally biased region" description="Low complexity" evidence="1">
    <location>
        <begin position="95"/>
        <end position="119"/>
    </location>
</feature>
<dbReference type="EMBL" id="CAACVG010013590">
    <property type="protein sequence ID" value="VEN62086.1"/>
    <property type="molecule type" value="Genomic_DNA"/>
</dbReference>
<evidence type="ECO:0000313" key="3">
    <source>
        <dbReference type="Proteomes" id="UP000410492"/>
    </source>
</evidence>
<feature type="compositionally biased region" description="Polar residues" evidence="1">
    <location>
        <begin position="1"/>
        <end position="19"/>
    </location>
</feature>
<dbReference type="OrthoDB" id="6782116at2759"/>
<feature type="compositionally biased region" description="Polar residues" evidence="1">
    <location>
        <begin position="84"/>
        <end position="94"/>
    </location>
</feature>
<feature type="region of interest" description="Disordered" evidence="1">
    <location>
        <begin position="1"/>
        <end position="334"/>
    </location>
</feature>
<feature type="compositionally biased region" description="Low complexity" evidence="1">
    <location>
        <begin position="129"/>
        <end position="166"/>
    </location>
</feature>
<reference evidence="2 3" key="1">
    <citation type="submission" date="2019-01" db="EMBL/GenBank/DDBJ databases">
        <authorList>
            <person name="Sayadi A."/>
        </authorList>
    </citation>
    <scope>NUCLEOTIDE SEQUENCE [LARGE SCALE GENOMIC DNA]</scope>
</reference>
<sequence length="540" mass="61062">MSNRSYNQRSNMSQRTPQQAYYDESAEAYRYQETYPEMRPRSEADEQDEYGDYDYDQDVADDAYSDDEPSESAQPTAYAGQVSPGAQTTQNYRPSQSAQEAQARYAQSQSQQQQRAAAQPVSTVQAYRQSQPVLPQQPQQQARQPQQFIQQQSHPGLPAQQQAHQASPPPQQPHPGLSAQYYQAQQHQYAQQLQARQLEAQARQEAQRAQQMQLEKQRQVQQMQQAQQMKQAQQIQQAQQLQQSQQAQPTKRMPSAQQLQQLLQMQQAQVQQNQQPQRAQQIQQQQAQYQQQQQAYAPNIQANPNQASKVKSKDNVSDSPVRPQPQAGKKPCPVKQYTAKALSPQQYAQLGDGMQSAQQYAVRKQPGDRQMYVYNADTRPQFPARYLMDGTYAAMTPIKTGSDVAKARPTGVAYPASMIAQSGDTSQKAKTGKMVAYSAAAARAPSPQARAVAVPKTGATYQQQTAAVRPVLQQYEPRRSPPLAVPRQQEQQQRYASAERQGKMSDQWAEEVTQQRVYSKANESRYQSPNMNQYLYTSTN</sequence>
<feature type="compositionally biased region" description="Polar residues" evidence="1">
    <location>
        <begin position="524"/>
        <end position="540"/>
    </location>
</feature>
<feature type="compositionally biased region" description="Low complexity" evidence="1">
    <location>
        <begin position="256"/>
        <end position="309"/>
    </location>
</feature>
<organism evidence="2 3">
    <name type="scientific">Callosobruchus maculatus</name>
    <name type="common">Southern cowpea weevil</name>
    <name type="synonym">Pulse bruchid</name>
    <dbReference type="NCBI Taxonomy" id="64391"/>
    <lineage>
        <taxon>Eukaryota</taxon>
        <taxon>Metazoa</taxon>
        <taxon>Ecdysozoa</taxon>
        <taxon>Arthropoda</taxon>
        <taxon>Hexapoda</taxon>
        <taxon>Insecta</taxon>
        <taxon>Pterygota</taxon>
        <taxon>Neoptera</taxon>
        <taxon>Endopterygota</taxon>
        <taxon>Coleoptera</taxon>
        <taxon>Polyphaga</taxon>
        <taxon>Cucujiformia</taxon>
        <taxon>Chrysomeloidea</taxon>
        <taxon>Chrysomelidae</taxon>
        <taxon>Bruchinae</taxon>
        <taxon>Bruchini</taxon>
        <taxon>Callosobruchus</taxon>
    </lineage>
</organism>
<evidence type="ECO:0000313" key="2">
    <source>
        <dbReference type="EMBL" id="VEN62086.1"/>
    </source>
</evidence>
<protein>
    <submittedName>
        <fullName evidence="2">Uncharacterized protein</fullName>
    </submittedName>
</protein>
<feature type="region of interest" description="Disordered" evidence="1">
    <location>
        <begin position="479"/>
        <end position="540"/>
    </location>
</feature>